<evidence type="ECO:0000256" key="1">
    <source>
        <dbReference type="ARBA" id="ARBA00004651"/>
    </source>
</evidence>
<evidence type="ECO:0000313" key="8">
    <source>
        <dbReference type="Proteomes" id="UP001595377"/>
    </source>
</evidence>
<sequence length="504" mass="53103">MGFIGASALSTITGIVSLASGFMGSIIIARLLGPHGSGEVAFALFVATTGALLAGYGVPNVLLRYMQTYDRPGNPGGGLARLLLANFLVPAVLGLLVLLGYALWLYLTDAQAEHIPSVWVMAGLMLFAYAISGVADAAARGLNRFAESARYAFIGCLLQVPLIALGGYFYGVPGALVGYVARCLPQVVRIREYIARRPDPDVAVTPNMKAVGRNSWISSIIGMVVWTRIELLFLGAYFAASEMGHYAAGLTLAGLVVQLPGQMLGGLTPHIGAHHDNGNIDLMRVTCDRIMRWLGLMILPICFGGAAIMGELLPLLFGAEFAEAVPMARVLVAFAFLTALSTVPSIVINACERSDFFLLIAPVTAVLSIAVFALAVPFGGGLGAAWGRTLVHGVWLAWLLAFCWRRLSIPVNVRDMLLIGFAALLCAGAAYGVLLQIGGIVGITLAVAAGAIVYAVALRVLRVVPRDDVEALITNLPSRIPRTVSSLAYRVMMAVAVTPGRAVG</sequence>
<evidence type="ECO:0000256" key="4">
    <source>
        <dbReference type="ARBA" id="ARBA00022989"/>
    </source>
</evidence>
<protein>
    <submittedName>
        <fullName evidence="7">Lipopolysaccharide biosynthesis protein</fullName>
    </submittedName>
</protein>
<proteinExistence type="predicted"/>
<feature type="transmembrane region" description="Helical" evidence="6">
    <location>
        <begin position="416"/>
        <end position="434"/>
    </location>
</feature>
<keyword evidence="3 6" id="KW-0812">Transmembrane</keyword>
<evidence type="ECO:0000256" key="3">
    <source>
        <dbReference type="ARBA" id="ARBA00022692"/>
    </source>
</evidence>
<comment type="subcellular location">
    <subcellularLocation>
        <location evidence="1">Cell membrane</location>
        <topology evidence="1">Multi-pass membrane protein</topology>
    </subcellularLocation>
</comment>
<feature type="transmembrane region" description="Helical" evidence="6">
    <location>
        <begin position="293"/>
        <end position="317"/>
    </location>
</feature>
<gene>
    <name evidence="7" type="ORF">ACFOHH_16945</name>
</gene>
<evidence type="ECO:0000256" key="6">
    <source>
        <dbReference type="SAM" id="Phobius"/>
    </source>
</evidence>
<comment type="caution">
    <text evidence="7">The sequence shown here is derived from an EMBL/GenBank/DDBJ whole genome shotgun (WGS) entry which is preliminary data.</text>
</comment>
<feature type="transmembrane region" description="Helical" evidence="6">
    <location>
        <begin position="329"/>
        <end position="349"/>
    </location>
</feature>
<evidence type="ECO:0000256" key="5">
    <source>
        <dbReference type="ARBA" id="ARBA00023136"/>
    </source>
</evidence>
<feature type="transmembrane region" description="Helical" evidence="6">
    <location>
        <begin position="118"/>
        <end position="139"/>
    </location>
</feature>
<accession>A0ABV7DIM6</accession>
<evidence type="ECO:0000256" key="2">
    <source>
        <dbReference type="ARBA" id="ARBA00022475"/>
    </source>
</evidence>
<dbReference type="PANTHER" id="PTHR30250">
    <property type="entry name" value="PST FAMILY PREDICTED COLANIC ACID TRANSPORTER"/>
    <property type="match status" value="1"/>
</dbReference>
<keyword evidence="2" id="KW-1003">Cell membrane</keyword>
<dbReference type="PANTHER" id="PTHR30250:SF26">
    <property type="entry name" value="PSMA PROTEIN"/>
    <property type="match status" value="1"/>
</dbReference>
<keyword evidence="5 6" id="KW-0472">Membrane</keyword>
<dbReference type="InterPro" id="IPR050833">
    <property type="entry name" value="Poly_Biosynth_Transport"/>
</dbReference>
<feature type="transmembrane region" description="Helical" evidence="6">
    <location>
        <begin position="216"/>
        <end position="240"/>
    </location>
</feature>
<evidence type="ECO:0000313" key="7">
    <source>
        <dbReference type="EMBL" id="MFC3074800.1"/>
    </source>
</evidence>
<dbReference type="Proteomes" id="UP001595377">
    <property type="component" value="Unassembled WGS sequence"/>
</dbReference>
<dbReference type="Pfam" id="PF13440">
    <property type="entry name" value="Polysacc_synt_3"/>
    <property type="match status" value="1"/>
</dbReference>
<feature type="transmembrane region" description="Helical" evidence="6">
    <location>
        <begin position="151"/>
        <end position="170"/>
    </location>
</feature>
<reference evidence="8" key="1">
    <citation type="journal article" date="2019" name="Int. J. Syst. Evol. Microbiol.">
        <title>The Global Catalogue of Microorganisms (GCM) 10K type strain sequencing project: providing services to taxonomists for standard genome sequencing and annotation.</title>
        <authorList>
            <consortium name="The Broad Institute Genomics Platform"/>
            <consortium name="The Broad Institute Genome Sequencing Center for Infectious Disease"/>
            <person name="Wu L."/>
            <person name="Ma J."/>
        </authorList>
    </citation>
    <scope>NUCLEOTIDE SEQUENCE [LARGE SCALE GENOMIC DNA]</scope>
    <source>
        <strain evidence="8">KCTC 52677</strain>
    </source>
</reference>
<feature type="transmembrane region" description="Helical" evidence="6">
    <location>
        <begin position="7"/>
        <end position="28"/>
    </location>
</feature>
<name>A0ABV7DIM6_9HYPH</name>
<feature type="transmembrane region" description="Helical" evidence="6">
    <location>
        <begin position="440"/>
        <end position="461"/>
    </location>
</feature>
<feature type="transmembrane region" description="Helical" evidence="6">
    <location>
        <begin position="83"/>
        <end position="106"/>
    </location>
</feature>
<feature type="transmembrane region" description="Helical" evidence="6">
    <location>
        <begin position="385"/>
        <end position="404"/>
    </location>
</feature>
<feature type="transmembrane region" description="Helical" evidence="6">
    <location>
        <begin position="356"/>
        <end position="379"/>
    </location>
</feature>
<keyword evidence="8" id="KW-1185">Reference proteome</keyword>
<feature type="transmembrane region" description="Helical" evidence="6">
    <location>
        <begin position="40"/>
        <end position="63"/>
    </location>
</feature>
<organism evidence="7 8">
    <name type="scientific">Shinella pollutisoli</name>
    <dbReference type="NCBI Taxonomy" id="2250594"/>
    <lineage>
        <taxon>Bacteria</taxon>
        <taxon>Pseudomonadati</taxon>
        <taxon>Pseudomonadota</taxon>
        <taxon>Alphaproteobacteria</taxon>
        <taxon>Hyphomicrobiales</taxon>
        <taxon>Rhizobiaceae</taxon>
        <taxon>Shinella</taxon>
    </lineage>
</organism>
<keyword evidence="4 6" id="KW-1133">Transmembrane helix</keyword>
<dbReference type="EMBL" id="JBHRSP010000026">
    <property type="protein sequence ID" value="MFC3074800.1"/>
    <property type="molecule type" value="Genomic_DNA"/>
</dbReference>
<dbReference type="RefSeq" id="WP_257315199.1">
    <property type="nucleotide sequence ID" value="NZ_JANFDG010000010.1"/>
</dbReference>